<organism evidence="1 2">
    <name type="scientific">Vespula germanica</name>
    <name type="common">German yellow jacket</name>
    <name type="synonym">Paravespula germanica</name>
    <dbReference type="NCBI Taxonomy" id="30212"/>
    <lineage>
        <taxon>Eukaryota</taxon>
        <taxon>Metazoa</taxon>
        <taxon>Ecdysozoa</taxon>
        <taxon>Arthropoda</taxon>
        <taxon>Hexapoda</taxon>
        <taxon>Insecta</taxon>
        <taxon>Pterygota</taxon>
        <taxon>Neoptera</taxon>
        <taxon>Endopterygota</taxon>
        <taxon>Hymenoptera</taxon>
        <taxon>Apocrita</taxon>
        <taxon>Aculeata</taxon>
        <taxon>Vespoidea</taxon>
        <taxon>Vespidae</taxon>
        <taxon>Vespinae</taxon>
        <taxon>Vespula</taxon>
    </lineage>
</organism>
<reference evidence="1" key="1">
    <citation type="journal article" date="2020" name="G3 (Bethesda)">
        <title>High-Quality Assemblies for Three Invasive Social Wasps from the &lt;i&gt;Vespula&lt;/i&gt; Genus.</title>
        <authorList>
            <person name="Harrop T.W.R."/>
            <person name="Guhlin J."/>
            <person name="McLaughlin G.M."/>
            <person name="Permina E."/>
            <person name="Stockwell P."/>
            <person name="Gilligan J."/>
            <person name="Le Lec M.F."/>
            <person name="Gruber M.A.M."/>
            <person name="Quinn O."/>
            <person name="Lovegrove M."/>
            <person name="Duncan E.J."/>
            <person name="Remnant E.J."/>
            <person name="Van Eeckhoven J."/>
            <person name="Graham B."/>
            <person name="Knapp R.A."/>
            <person name="Langford K.W."/>
            <person name="Kronenberg Z."/>
            <person name="Press M.O."/>
            <person name="Eacker S.M."/>
            <person name="Wilson-Rankin E.E."/>
            <person name="Purcell J."/>
            <person name="Lester P.J."/>
            <person name="Dearden P.K."/>
        </authorList>
    </citation>
    <scope>NUCLEOTIDE SEQUENCE</scope>
    <source>
        <strain evidence="1">Linc-1</strain>
    </source>
</reference>
<name>A0A834JP44_VESGE</name>
<dbReference type="EMBL" id="JACSDZ010000011">
    <property type="protein sequence ID" value="KAF7391687.1"/>
    <property type="molecule type" value="Genomic_DNA"/>
</dbReference>
<dbReference type="AlphaFoldDB" id="A0A834JP44"/>
<gene>
    <name evidence="1" type="ORF">HZH68_011230</name>
</gene>
<evidence type="ECO:0000313" key="2">
    <source>
        <dbReference type="Proteomes" id="UP000617340"/>
    </source>
</evidence>
<keyword evidence="2" id="KW-1185">Reference proteome</keyword>
<comment type="caution">
    <text evidence="1">The sequence shown here is derived from an EMBL/GenBank/DDBJ whole genome shotgun (WGS) entry which is preliminary data.</text>
</comment>
<sequence length="138" mass="15348">MICHLIGTTKTNTKGVPTILKKPKFYEKRTVAYKKGNTMILALDKRIVSLLNNWDNADIITTKRFIQGGIEKIIEMSSLIVGYIKSMIGVDRVDQSDDRAGQLISLPQSIHLLGNLNFSFKNCLASQLKCGGACINYI</sequence>
<accession>A0A834JP44</accession>
<proteinExistence type="predicted"/>
<protein>
    <submittedName>
        <fullName evidence="1">Uncharacterized protein</fullName>
    </submittedName>
</protein>
<evidence type="ECO:0000313" key="1">
    <source>
        <dbReference type="EMBL" id="KAF7391687.1"/>
    </source>
</evidence>
<dbReference type="Proteomes" id="UP000617340">
    <property type="component" value="Unassembled WGS sequence"/>
</dbReference>